<reference evidence="1 2" key="1">
    <citation type="journal article" date="2012" name="J. Bacteriol.">
        <title>Genome Sequence of "Candidatus Nitrosoarchaeum limnia" BG20, a Low-Salinity Ammonia-Oxidizing Archaeon from the San Francisco Bay Estuary.</title>
        <authorList>
            <person name="Mosier A.C."/>
            <person name="Allen E.E."/>
            <person name="Kim M."/>
            <person name="Ferriera S."/>
            <person name="Francis C.A."/>
        </authorList>
    </citation>
    <scope>NUCLEOTIDE SEQUENCE [LARGE SCALE GENOMIC DNA]</scope>
    <source>
        <strain evidence="1 2">BG20</strain>
    </source>
</reference>
<proteinExistence type="predicted"/>
<dbReference type="EMBL" id="AHJG01000237">
    <property type="protein sequence ID" value="EPA04969.1"/>
    <property type="molecule type" value="Genomic_DNA"/>
</dbReference>
<gene>
    <name evidence="1" type="ORF">BG20_I0874</name>
</gene>
<sequence length="499" mass="55230">MALPVIAILIFGTVPLPYASAQFQAGGVELPGDPSWYAGKGLKQGDFFRYSMCHVDYKECTEFEMDIWIKGDIKLGTEDKWQTEVVVYDGNKLIKGEMDLGKLAPEPSGGSNDLSVYRGAFKSSIVWLSAFANGYEESGDKGPKKFSAKSWGKIGNIGGEQVVPTSLEKITVKAGTFDTVMISWKTGGARSSVWVVPDFPFPIKAKTYTHVSSGIPPTEYKFELLEYRENVQTSPFTKILSDTENPEFKNCPSTESLSTSIKKPTKDFSYQIHAYYSPEYPVQGCPMKWQFNFLSKYHDTEFLNEVQYDLLVVDDKFTLPPLRSIAKDQGYNFLYSPSGLSTLDIIVKQPPGIAHYVVYVYGLSPKGIVPSSAPDYLVFDIPISSKSDTTTNQQIPSWIKNNAGWWKAGSIDDNSFVQGIQFLIKEGIMKIPSTVQGTPSGSNQIPSWVKNNAGWWADGSIDDNSFVQGIQFLIKEGIIKIPKVQNSNPGSSGPASWLD</sequence>
<comment type="caution">
    <text evidence="1">The sequence shown here is derived from an EMBL/GenBank/DDBJ whole genome shotgun (WGS) entry which is preliminary data.</text>
</comment>
<evidence type="ECO:0000313" key="1">
    <source>
        <dbReference type="EMBL" id="EPA04969.1"/>
    </source>
</evidence>
<evidence type="ECO:0000313" key="2">
    <source>
        <dbReference type="Proteomes" id="UP000014065"/>
    </source>
</evidence>
<name>S2ERB7_9ARCH</name>
<dbReference type="PATRIC" id="fig|859192.6.peg.1725"/>
<dbReference type="Proteomes" id="UP000014065">
    <property type="component" value="Unassembled WGS sequence"/>
</dbReference>
<protein>
    <recommendedName>
        <fullName evidence="3">Peptidase</fullName>
    </recommendedName>
</protein>
<dbReference type="AlphaFoldDB" id="S2ERB7"/>
<accession>S2ERB7</accession>
<evidence type="ECO:0008006" key="3">
    <source>
        <dbReference type="Google" id="ProtNLM"/>
    </source>
</evidence>
<organism evidence="1 2">
    <name type="scientific">Candidatus Nitrosarchaeum limnium BG20</name>
    <dbReference type="NCBI Taxonomy" id="859192"/>
    <lineage>
        <taxon>Archaea</taxon>
        <taxon>Nitrososphaerota</taxon>
        <taxon>Nitrososphaeria</taxon>
        <taxon>Nitrosopumilales</taxon>
        <taxon>Nitrosopumilaceae</taxon>
        <taxon>Nitrosarchaeum</taxon>
    </lineage>
</organism>
<keyword evidence="2" id="KW-1185">Reference proteome</keyword>